<dbReference type="InterPro" id="IPR007418">
    <property type="entry name" value="DUF474"/>
</dbReference>
<accession>A0A2U2BFK0</accession>
<proteinExistence type="predicted"/>
<protein>
    <submittedName>
        <fullName evidence="1">Uncharacterized protein</fullName>
    </submittedName>
</protein>
<gene>
    <name evidence="1" type="ORF">DF183_18595</name>
</gene>
<dbReference type="PIRSF" id="PIRSF015875">
    <property type="entry name" value="UCP015875"/>
    <property type="match status" value="1"/>
</dbReference>
<evidence type="ECO:0000313" key="2">
    <source>
        <dbReference type="Proteomes" id="UP000245216"/>
    </source>
</evidence>
<reference evidence="1 2" key="2">
    <citation type="submission" date="2018-05" db="EMBL/GenBank/DDBJ databases">
        <authorList>
            <person name="Lanie J.A."/>
            <person name="Ng W.-L."/>
            <person name="Kazmierczak K.M."/>
            <person name="Andrzejewski T.M."/>
            <person name="Davidsen T.M."/>
            <person name="Wayne K.J."/>
            <person name="Tettelin H."/>
            <person name="Glass J.I."/>
            <person name="Rusch D."/>
            <person name="Podicherti R."/>
            <person name="Tsui H.-C.T."/>
            <person name="Winkler M.E."/>
        </authorList>
    </citation>
    <scope>NUCLEOTIDE SEQUENCE [LARGE SCALE GENOMIC DNA]</scope>
    <source>
        <strain evidence="1 2">YBY</strain>
    </source>
</reference>
<dbReference type="AlphaFoldDB" id="A0A2U2BFK0"/>
<organism evidence="1 2">
    <name type="scientific">Alcaligenes faecalis</name>
    <dbReference type="NCBI Taxonomy" id="511"/>
    <lineage>
        <taxon>Bacteria</taxon>
        <taxon>Pseudomonadati</taxon>
        <taxon>Pseudomonadota</taxon>
        <taxon>Betaproteobacteria</taxon>
        <taxon>Burkholderiales</taxon>
        <taxon>Alcaligenaceae</taxon>
        <taxon>Alcaligenes</taxon>
    </lineage>
</organism>
<dbReference type="STRING" id="511.UZ73_10015"/>
<reference evidence="1 2" key="1">
    <citation type="submission" date="2018-05" db="EMBL/GenBank/DDBJ databases">
        <title>Genome Sequence of an Efficient Indole-Degrading Bacterium, Alcaligenes sp.YBY.</title>
        <authorList>
            <person name="Yang B."/>
        </authorList>
    </citation>
    <scope>NUCLEOTIDE SEQUENCE [LARGE SCALE GENOMIC DNA]</scope>
    <source>
        <strain evidence="1 2">YBY</strain>
    </source>
</reference>
<dbReference type="RefSeq" id="WP_063690988.1">
    <property type="nucleotide sequence ID" value="NZ_CP021079.1"/>
</dbReference>
<name>A0A2U2BFK0_ALCFA</name>
<dbReference type="Proteomes" id="UP000245216">
    <property type="component" value="Unassembled WGS sequence"/>
</dbReference>
<dbReference type="EMBL" id="QEXO01000005">
    <property type="protein sequence ID" value="PWE12772.1"/>
    <property type="molecule type" value="Genomic_DNA"/>
</dbReference>
<dbReference type="OrthoDB" id="5955722at2"/>
<sequence length="144" mass="16492">MSYFFLLLVHLLAAIFFIGTVFFEVLMLSPLARQVSRPSMREFEYALGRRARRIMPWVLLLLYGAGLSLAWQHRALFEVGGARAWILGLKITLALSVFGHFLSVMVMSRRKTMTARRSRIIHLSVFAHVLLIVVLAKALFYLPL</sequence>
<comment type="caution">
    <text evidence="1">The sequence shown here is derived from an EMBL/GenBank/DDBJ whole genome shotgun (WGS) entry which is preliminary data.</text>
</comment>
<evidence type="ECO:0000313" key="1">
    <source>
        <dbReference type="EMBL" id="PWE12772.1"/>
    </source>
</evidence>